<evidence type="ECO:0000313" key="5">
    <source>
        <dbReference type="EMBL" id="GAA4367056.1"/>
    </source>
</evidence>
<dbReference type="PANTHER" id="PTHR43399">
    <property type="entry name" value="SUBTILISIN-RELATED"/>
    <property type="match status" value="1"/>
</dbReference>
<keyword evidence="3" id="KW-0732">Signal</keyword>
<comment type="similarity">
    <text evidence="1 2">Belongs to the peptidase S8 family.</text>
</comment>
<dbReference type="InterPro" id="IPR000209">
    <property type="entry name" value="Peptidase_S8/S53_dom"/>
</dbReference>
<sequence>MEVAHESNFLPTAFRMKYLQLAGLLLCGGLLTAPAAAQGPATSRAASPGKLAPGLLAAQHGRRMVRVSVSDPVAFTAWLSQHLPGRQLRKTGSAAVLQLSGIGAADLPTLAACPWVEFVDVGDRPAHEERRVSFLDLAANAVTAVHARFPQLSGRGLTLSVKEQQFNANDIDFRGRVLPTPALRNPVTDHATIMATIAAGGGNSGVQGKGAAWQARLVSSDFARLQPDEGSQLAAAGVTVQNHSYGVGIENYYGLDAQGYDQQARDYPELLHVFSAGNVGSQASANNAYAGIAGFANLTGQFKMAKNTLSVGATNALSQVPAQSSRGPAYDGRVKPELVAYGDGGTSEAAALVSGISLLLQQAYREQYNALPTAALVKAALLNSADDLGRPAVDFVHGFGNADALGALQTIRDNRVVNGTIANNASSQILRIAVPPGQQELKATLAWTDPAASANAARALVNDLDLELIHLATGQRWQPWVLSSYPHADSLARPARRGADHLNNVEQITLALPQAGTYELHVRGYSVAQGPQAYGLAYEFSPVSLTWLRPLESQNLLPEATSILRWQWNGPPAAAALQYRPLGSGSWRQIAPAVPLSQQLYVWTVPDTTTLAELRLVPAAGGAAYATGAFSILQPPRVGVGYTCPGETLLQWNAVPGAAEYQVYQLGATRLEPLLRTQDTTLLLNAAQLQSLYYAVAPVVQGRLLESGPTSNYTEQGTACYFRSFRVRQLVEDTIHFDVELGTVARLQSATLERLGPAGYQAVQTLSPVPRPAFAFSDLPAVSDRYLYRVRLQTVGGQSIYSSAEEAYRVQPGSLLAFPNPVVPGQALHLIGSSGAILHVQVFDALGRLVRETSGDGVVNEVPTGGLQKGLYLLRVFPTGQQSQTLRVVVLE</sequence>
<dbReference type="CDD" id="cd04842">
    <property type="entry name" value="Peptidases_S8_Kp43_protease"/>
    <property type="match status" value="1"/>
</dbReference>
<dbReference type="PROSITE" id="PS51892">
    <property type="entry name" value="SUBTILASE"/>
    <property type="match status" value="1"/>
</dbReference>
<dbReference type="InterPro" id="IPR026444">
    <property type="entry name" value="Secre_tail"/>
</dbReference>
<gene>
    <name evidence="5" type="ORF">GCM10023185_38590</name>
</gene>
<name>A0ABP8IQI5_9BACT</name>
<dbReference type="Pfam" id="PF00082">
    <property type="entry name" value="Peptidase_S8"/>
    <property type="match status" value="1"/>
</dbReference>
<evidence type="ECO:0000256" key="1">
    <source>
        <dbReference type="ARBA" id="ARBA00011073"/>
    </source>
</evidence>
<evidence type="ECO:0000256" key="2">
    <source>
        <dbReference type="PROSITE-ProRule" id="PRU01240"/>
    </source>
</evidence>
<dbReference type="Proteomes" id="UP001501153">
    <property type="component" value="Unassembled WGS sequence"/>
</dbReference>
<evidence type="ECO:0000313" key="6">
    <source>
        <dbReference type="Proteomes" id="UP001501153"/>
    </source>
</evidence>
<keyword evidence="6" id="KW-1185">Reference proteome</keyword>
<reference evidence="6" key="1">
    <citation type="journal article" date="2019" name="Int. J. Syst. Evol. Microbiol.">
        <title>The Global Catalogue of Microorganisms (GCM) 10K type strain sequencing project: providing services to taxonomists for standard genome sequencing and annotation.</title>
        <authorList>
            <consortium name="The Broad Institute Genomics Platform"/>
            <consortium name="The Broad Institute Genome Sequencing Center for Infectious Disease"/>
            <person name="Wu L."/>
            <person name="Ma J."/>
        </authorList>
    </citation>
    <scope>NUCLEOTIDE SEQUENCE [LARGE SCALE GENOMIC DNA]</scope>
    <source>
        <strain evidence="6">JCM 17923</strain>
    </source>
</reference>
<protein>
    <recommendedName>
        <fullName evidence="4">Peptidase S8/S53 domain-containing protein</fullName>
    </recommendedName>
</protein>
<dbReference type="NCBIfam" id="TIGR04183">
    <property type="entry name" value="Por_Secre_tail"/>
    <property type="match status" value="1"/>
</dbReference>
<feature type="signal peptide" evidence="3">
    <location>
        <begin position="1"/>
        <end position="37"/>
    </location>
</feature>
<dbReference type="InterPro" id="IPR034058">
    <property type="entry name" value="TagA/B/C/D_pept_dom"/>
</dbReference>
<evidence type="ECO:0000259" key="4">
    <source>
        <dbReference type="Pfam" id="PF00082"/>
    </source>
</evidence>
<proteinExistence type="inferred from homology"/>
<feature type="domain" description="Peptidase S8/S53" evidence="4">
    <location>
        <begin position="156"/>
        <end position="400"/>
    </location>
</feature>
<dbReference type="Gene3D" id="2.60.120.380">
    <property type="match status" value="1"/>
</dbReference>
<evidence type="ECO:0000256" key="3">
    <source>
        <dbReference type="SAM" id="SignalP"/>
    </source>
</evidence>
<accession>A0ABP8IQI5</accession>
<dbReference type="InterPro" id="IPR008979">
    <property type="entry name" value="Galactose-bd-like_sf"/>
</dbReference>
<dbReference type="EMBL" id="BAABGZ010000077">
    <property type="protein sequence ID" value="GAA4367056.1"/>
    <property type="molecule type" value="Genomic_DNA"/>
</dbReference>
<organism evidence="5 6">
    <name type="scientific">Hymenobacter saemangeumensis</name>
    <dbReference type="NCBI Taxonomy" id="1084522"/>
    <lineage>
        <taxon>Bacteria</taxon>
        <taxon>Pseudomonadati</taxon>
        <taxon>Bacteroidota</taxon>
        <taxon>Cytophagia</taxon>
        <taxon>Cytophagales</taxon>
        <taxon>Hymenobacteraceae</taxon>
        <taxon>Hymenobacter</taxon>
    </lineage>
</organism>
<dbReference type="SUPFAM" id="SSF49785">
    <property type="entry name" value="Galactose-binding domain-like"/>
    <property type="match status" value="1"/>
</dbReference>
<dbReference type="SUPFAM" id="SSF52743">
    <property type="entry name" value="Subtilisin-like"/>
    <property type="match status" value="1"/>
</dbReference>
<feature type="chain" id="PRO_5046806945" description="Peptidase S8/S53 domain-containing protein" evidence="3">
    <location>
        <begin position="38"/>
        <end position="892"/>
    </location>
</feature>
<comment type="caution">
    <text evidence="2">Lacks conserved residue(s) required for the propagation of feature annotation.</text>
</comment>
<dbReference type="InterPro" id="IPR036852">
    <property type="entry name" value="Peptidase_S8/S53_dom_sf"/>
</dbReference>
<dbReference type="InterPro" id="IPR051048">
    <property type="entry name" value="Peptidase_S8/S53_subtilisin"/>
</dbReference>
<dbReference type="Gene3D" id="3.40.50.200">
    <property type="entry name" value="Peptidase S8/S53 domain"/>
    <property type="match status" value="1"/>
</dbReference>
<comment type="caution">
    <text evidence="5">The sequence shown here is derived from an EMBL/GenBank/DDBJ whole genome shotgun (WGS) entry which is preliminary data.</text>
</comment>
<dbReference type="PANTHER" id="PTHR43399:SF4">
    <property type="entry name" value="CELL WALL-ASSOCIATED PROTEASE"/>
    <property type="match status" value="1"/>
</dbReference>